<dbReference type="Proteomes" id="UP000095594">
    <property type="component" value="Unassembled WGS sequence"/>
</dbReference>
<evidence type="ECO:0000313" key="1">
    <source>
        <dbReference type="EMBL" id="CUO78753.1"/>
    </source>
</evidence>
<gene>
    <name evidence="1" type="ORF">ERS852471_02297</name>
</gene>
<protein>
    <submittedName>
        <fullName evidence="1">Protein of uncharacterized function (DUF2508)</fullName>
    </submittedName>
</protein>
<name>A0A174HV30_9CLOT</name>
<dbReference type="OrthoDB" id="1809893at2"/>
<accession>A0A174HV30</accession>
<reference evidence="1 2" key="1">
    <citation type="submission" date="2015-09" db="EMBL/GenBank/DDBJ databases">
        <authorList>
            <consortium name="Pathogen Informatics"/>
        </authorList>
    </citation>
    <scope>NUCLEOTIDE SEQUENCE [LARGE SCALE GENOMIC DNA]</scope>
    <source>
        <strain evidence="1 2">2789STDY5834856</strain>
    </source>
</reference>
<dbReference type="AlphaFoldDB" id="A0A174HV30"/>
<dbReference type="InterPro" id="IPR019644">
    <property type="entry name" value="DUF2508"/>
</dbReference>
<evidence type="ECO:0000313" key="2">
    <source>
        <dbReference type="Proteomes" id="UP000095594"/>
    </source>
</evidence>
<dbReference type="EMBL" id="CYZX01000016">
    <property type="protein sequence ID" value="CUO78753.1"/>
    <property type="molecule type" value="Genomic_DNA"/>
</dbReference>
<dbReference type="RefSeq" id="WP_055266695.1">
    <property type="nucleotide sequence ID" value="NZ_CABIXQ010000016.1"/>
</dbReference>
<sequence length="82" mass="9732">MIKKNILDFLLIKYEKEERISQQILTELRETINEMEAAESLFNNTNDPRLIEAAIYKETAAKKRFDYLFSIAKEEYGEIIEI</sequence>
<dbReference type="Pfam" id="PF10704">
    <property type="entry name" value="DUF2508"/>
    <property type="match status" value="1"/>
</dbReference>
<organism evidence="1 2">
    <name type="scientific">Clostridium disporicum</name>
    <dbReference type="NCBI Taxonomy" id="84024"/>
    <lineage>
        <taxon>Bacteria</taxon>
        <taxon>Bacillati</taxon>
        <taxon>Bacillota</taxon>
        <taxon>Clostridia</taxon>
        <taxon>Eubacteriales</taxon>
        <taxon>Clostridiaceae</taxon>
        <taxon>Clostridium</taxon>
    </lineage>
</organism>
<proteinExistence type="predicted"/>